<keyword evidence="1" id="KW-0812">Transmembrane</keyword>
<keyword evidence="3" id="KW-1185">Reference proteome</keyword>
<sequence length="123" mass="13957">MTGLFWSAFSFAFSVGNDYLINICTLSGIVHYAMSLLLILFPAAVSNEASIRAHDIVRSLPSYIREHYKELKMSIRRRFKRNTSLTLWKIYIIDKSLLISVLGTLLTYGILFGTLGSVQFSKD</sequence>
<feature type="transmembrane region" description="Helical" evidence="1">
    <location>
        <begin position="97"/>
        <end position="120"/>
    </location>
</feature>
<feature type="transmembrane region" description="Helical" evidence="1">
    <location>
        <begin position="20"/>
        <end position="45"/>
    </location>
</feature>
<organism evidence="2 3">
    <name type="scientific">Nephila pilipes</name>
    <name type="common">Giant wood spider</name>
    <name type="synonym">Nephila maculata</name>
    <dbReference type="NCBI Taxonomy" id="299642"/>
    <lineage>
        <taxon>Eukaryota</taxon>
        <taxon>Metazoa</taxon>
        <taxon>Ecdysozoa</taxon>
        <taxon>Arthropoda</taxon>
        <taxon>Chelicerata</taxon>
        <taxon>Arachnida</taxon>
        <taxon>Araneae</taxon>
        <taxon>Araneomorphae</taxon>
        <taxon>Entelegynae</taxon>
        <taxon>Araneoidea</taxon>
        <taxon>Nephilidae</taxon>
        <taxon>Nephila</taxon>
    </lineage>
</organism>
<proteinExistence type="predicted"/>
<dbReference type="EMBL" id="BMAW01013923">
    <property type="protein sequence ID" value="GFT36404.1"/>
    <property type="molecule type" value="Genomic_DNA"/>
</dbReference>
<gene>
    <name evidence="2" type="primary">AVEN_13374_1</name>
    <name evidence="2" type="ORF">NPIL_327271</name>
</gene>
<name>A0A8X6NVD4_NEPPI</name>
<evidence type="ECO:0000256" key="1">
    <source>
        <dbReference type="SAM" id="Phobius"/>
    </source>
</evidence>
<keyword evidence="1" id="KW-0472">Membrane</keyword>
<keyword evidence="1" id="KW-1133">Transmembrane helix</keyword>
<dbReference type="AlphaFoldDB" id="A0A8X6NVD4"/>
<dbReference type="Proteomes" id="UP000887013">
    <property type="component" value="Unassembled WGS sequence"/>
</dbReference>
<dbReference type="OrthoDB" id="6436491at2759"/>
<comment type="caution">
    <text evidence="2">The sequence shown here is derived from an EMBL/GenBank/DDBJ whole genome shotgun (WGS) entry which is preliminary data.</text>
</comment>
<protein>
    <submittedName>
        <fullName evidence="2">Uncharacterized protein</fullName>
    </submittedName>
</protein>
<accession>A0A8X6NVD4</accession>
<evidence type="ECO:0000313" key="2">
    <source>
        <dbReference type="EMBL" id="GFT36404.1"/>
    </source>
</evidence>
<reference evidence="2" key="1">
    <citation type="submission" date="2020-08" db="EMBL/GenBank/DDBJ databases">
        <title>Multicomponent nature underlies the extraordinary mechanical properties of spider dragline silk.</title>
        <authorList>
            <person name="Kono N."/>
            <person name="Nakamura H."/>
            <person name="Mori M."/>
            <person name="Yoshida Y."/>
            <person name="Ohtoshi R."/>
            <person name="Malay A.D."/>
            <person name="Moran D.A.P."/>
            <person name="Tomita M."/>
            <person name="Numata K."/>
            <person name="Arakawa K."/>
        </authorList>
    </citation>
    <scope>NUCLEOTIDE SEQUENCE</scope>
</reference>
<evidence type="ECO:0000313" key="3">
    <source>
        <dbReference type="Proteomes" id="UP000887013"/>
    </source>
</evidence>